<proteinExistence type="predicted"/>
<keyword evidence="3" id="KW-1185">Reference proteome</keyword>
<reference evidence="2 3" key="1">
    <citation type="submission" date="2016-07" db="EMBL/GenBank/DDBJ databases">
        <title>Genome of Pelobium manganitolerans.</title>
        <authorList>
            <person name="Wu S."/>
            <person name="Wang G."/>
        </authorList>
    </citation>
    <scope>NUCLEOTIDE SEQUENCE [LARGE SCALE GENOMIC DNA]</scope>
    <source>
        <strain evidence="2 3">YS-25</strain>
    </source>
</reference>
<dbReference type="RefSeq" id="WP_120180505.1">
    <property type="nucleotide sequence ID" value="NZ_MBTA01000002.1"/>
</dbReference>
<dbReference type="OrthoDB" id="5770459at2"/>
<dbReference type="Proteomes" id="UP000283433">
    <property type="component" value="Unassembled WGS sequence"/>
</dbReference>
<accession>A0A419SB90</accession>
<comment type="caution">
    <text evidence="2">The sequence shown here is derived from an EMBL/GenBank/DDBJ whole genome shotgun (WGS) entry which is preliminary data.</text>
</comment>
<evidence type="ECO:0000259" key="1">
    <source>
        <dbReference type="Pfam" id="PF09722"/>
    </source>
</evidence>
<evidence type="ECO:0000313" key="2">
    <source>
        <dbReference type="EMBL" id="RKD19572.1"/>
    </source>
</evidence>
<sequence length="151" mass="16894">MKYYETEDTAPQQQSIVAEMLAPYHSYFKSPVNKLSVIKGGLSSKSLSDLLEISGSTRFDLAKNLDLTEPTLRKHLSAPKELSTSLSEHVLFLLELYDKGLDTFGSIQEFKKWLPEYNIGIGAKPNDLLDSITGINIVMNELHRIDHGILA</sequence>
<gene>
    <name evidence="2" type="ORF">BCY91_13310</name>
</gene>
<evidence type="ECO:0000313" key="3">
    <source>
        <dbReference type="Proteomes" id="UP000283433"/>
    </source>
</evidence>
<dbReference type="Pfam" id="PF09722">
    <property type="entry name" value="Xre_MbcA_ParS_C"/>
    <property type="match status" value="1"/>
</dbReference>
<protein>
    <recommendedName>
        <fullName evidence="1">Antitoxin Xre/MbcA/ParS-like toxin-binding domain-containing protein</fullName>
    </recommendedName>
</protein>
<dbReference type="EMBL" id="MBTA01000002">
    <property type="protein sequence ID" value="RKD19572.1"/>
    <property type="molecule type" value="Genomic_DNA"/>
</dbReference>
<name>A0A419SB90_9SPHI</name>
<feature type="domain" description="Antitoxin Xre/MbcA/ParS-like toxin-binding" evidence="1">
    <location>
        <begin position="102"/>
        <end position="148"/>
    </location>
</feature>
<dbReference type="AlphaFoldDB" id="A0A419SB90"/>
<organism evidence="2 3">
    <name type="scientific">Pelobium manganitolerans</name>
    <dbReference type="NCBI Taxonomy" id="1842495"/>
    <lineage>
        <taxon>Bacteria</taxon>
        <taxon>Pseudomonadati</taxon>
        <taxon>Bacteroidota</taxon>
        <taxon>Sphingobacteriia</taxon>
        <taxon>Sphingobacteriales</taxon>
        <taxon>Sphingobacteriaceae</taxon>
        <taxon>Pelobium</taxon>
    </lineage>
</organism>
<dbReference type="InterPro" id="IPR024467">
    <property type="entry name" value="Xre/MbcA/ParS-like_toxin-bd"/>
</dbReference>